<keyword evidence="1" id="KW-0472">Membrane</keyword>
<dbReference type="SUPFAM" id="SSF52833">
    <property type="entry name" value="Thioredoxin-like"/>
    <property type="match status" value="1"/>
</dbReference>
<keyword evidence="3" id="KW-1185">Reference proteome</keyword>
<evidence type="ECO:0000313" key="3">
    <source>
        <dbReference type="Proteomes" id="UP001472677"/>
    </source>
</evidence>
<sequence>MATIAARSLSMIYVPAHKTKWVFTPFSFCSSASKSRKLVLYSKPGCCLCDGLKEKLHAAFSLSAPHSLHDVELQVRDITSNPEWEKAYQYEIPVLAKVLSDGTEELLPRLSPRLGVELVHKKIAAAFKQTFHIERLCYYGNAFLCKQDWDSDKLESLEVPYVSVHASSWHHLLSHYHRANMSEQLSNGPLRPNFSKAKPYLLMIFLQFGSAGMYIISMVTLNQGMNRYVLVVYRNSIAALVLATFAPVLERGQGLYLLHFTRALPFLLWSRNSSQHGNSGSGDSSDKHRISWTLLILVGCVAWSCFYVLQNITLVEWLWAGTLGFLLHCTLMVVAALGSAVLDERIHLGSMHQHRRNHYRDRPLLHGVGRGKGNDFSPPSAPAKDYCNLQELPISEKYCANATKFAIATIDTAQQSGK</sequence>
<dbReference type="InterPro" id="IPR036249">
    <property type="entry name" value="Thioredoxin-like_sf"/>
</dbReference>
<dbReference type="InterPro" id="IPR052565">
    <property type="entry name" value="Glutaredoxin-like_YDR286C"/>
</dbReference>
<dbReference type="PANTHER" id="PTHR33558">
    <property type="entry name" value="GLUTAREDOXIN-LIKE PROTEIN C5ORF63 HOMOLOG"/>
    <property type="match status" value="1"/>
</dbReference>
<organism evidence="2 3">
    <name type="scientific">Hibiscus sabdariffa</name>
    <name type="common">roselle</name>
    <dbReference type="NCBI Taxonomy" id="183260"/>
    <lineage>
        <taxon>Eukaryota</taxon>
        <taxon>Viridiplantae</taxon>
        <taxon>Streptophyta</taxon>
        <taxon>Embryophyta</taxon>
        <taxon>Tracheophyta</taxon>
        <taxon>Spermatophyta</taxon>
        <taxon>Magnoliopsida</taxon>
        <taxon>eudicotyledons</taxon>
        <taxon>Gunneridae</taxon>
        <taxon>Pentapetalae</taxon>
        <taxon>rosids</taxon>
        <taxon>malvids</taxon>
        <taxon>Malvales</taxon>
        <taxon>Malvaceae</taxon>
        <taxon>Malvoideae</taxon>
        <taxon>Hibiscus</taxon>
    </lineage>
</organism>
<dbReference type="Gene3D" id="3.40.30.10">
    <property type="entry name" value="Glutaredoxin"/>
    <property type="match status" value="1"/>
</dbReference>
<keyword evidence="1" id="KW-1133">Transmembrane helix</keyword>
<name>A0ABR2E5L4_9ROSI</name>
<protein>
    <recommendedName>
        <fullName evidence="4">Glutaredoxin-like protein</fullName>
    </recommendedName>
</protein>
<dbReference type="Pfam" id="PF05768">
    <property type="entry name" value="Glrx-like"/>
    <property type="match status" value="1"/>
</dbReference>
<evidence type="ECO:0000313" key="2">
    <source>
        <dbReference type="EMBL" id="KAK8552267.1"/>
    </source>
</evidence>
<evidence type="ECO:0008006" key="4">
    <source>
        <dbReference type="Google" id="ProtNLM"/>
    </source>
</evidence>
<dbReference type="InterPro" id="IPR008554">
    <property type="entry name" value="Glutaredoxin-like"/>
</dbReference>
<gene>
    <name evidence="2" type="ORF">V6N12_040873</name>
</gene>
<accession>A0ABR2E5L4</accession>
<dbReference type="PANTHER" id="PTHR33558:SF1">
    <property type="entry name" value="GLUTAREDOXIN-LIKE PROTEIN C5ORF63 HOMOLOG"/>
    <property type="match status" value="1"/>
</dbReference>
<evidence type="ECO:0000256" key="1">
    <source>
        <dbReference type="SAM" id="Phobius"/>
    </source>
</evidence>
<dbReference type="EMBL" id="JBBPBM010000020">
    <property type="protein sequence ID" value="KAK8552267.1"/>
    <property type="molecule type" value="Genomic_DNA"/>
</dbReference>
<dbReference type="Proteomes" id="UP001472677">
    <property type="component" value="Unassembled WGS sequence"/>
</dbReference>
<keyword evidence="1" id="KW-0812">Transmembrane</keyword>
<feature type="transmembrane region" description="Helical" evidence="1">
    <location>
        <begin position="228"/>
        <end position="248"/>
    </location>
</feature>
<feature type="transmembrane region" description="Helical" evidence="1">
    <location>
        <begin position="200"/>
        <end position="221"/>
    </location>
</feature>
<comment type="caution">
    <text evidence="2">The sequence shown here is derived from an EMBL/GenBank/DDBJ whole genome shotgun (WGS) entry which is preliminary data.</text>
</comment>
<feature type="transmembrane region" description="Helical" evidence="1">
    <location>
        <begin position="318"/>
        <end position="342"/>
    </location>
</feature>
<feature type="transmembrane region" description="Helical" evidence="1">
    <location>
        <begin position="290"/>
        <end position="312"/>
    </location>
</feature>
<proteinExistence type="predicted"/>
<reference evidence="2 3" key="1">
    <citation type="journal article" date="2024" name="G3 (Bethesda)">
        <title>Genome assembly of Hibiscus sabdariffa L. provides insights into metabolisms of medicinal natural products.</title>
        <authorList>
            <person name="Kim T."/>
        </authorList>
    </citation>
    <scope>NUCLEOTIDE SEQUENCE [LARGE SCALE GENOMIC DNA]</scope>
    <source>
        <strain evidence="2">TK-2024</strain>
        <tissue evidence="2">Old leaves</tissue>
    </source>
</reference>